<comment type="caution">
    <text evidence="2">The sequence shown here is derived from an EMBL/GenBank/DDBJ whole genome shotgun (WGS) entry which is preliminary data.</text>
</comment>
<keyword evidence="3" id="KW-1185">Reference proteome</keyword>
<name>A0A8S3SX84_MYTED</name>
<proteinExistence type="predicted"/>
<organism evidence="2 3">
    <name type="scientific">Mytilus edulis</name>
    <name type="common">Blue mussel</name>
    <dbReference type="NCBI Taxonomy" id="6550"/>
    <lineage>
        <taxon>Eukaryota</taxon>
        <taxon>Metazoa</taxon>
        <taxon>Spiralia</taxon>
        <taxon>Lophotrochozoa</taxon>
        <taxon>Mollusca</taxon>
        <taxon>Bivalvia</taxon>
        <taxon>Autobranchia</taxon>
        <taxon>Pteriomorphia</taxon>
        <taxon>Mytilida</taxon>
        <taxon>Mytiloidea</taxon>
        <taxon>Mytilidae</taxon>
        <taxon>Mytilinae</taxon>
        <taxon>Mytilus</taxon>
    </lineage>
</organism>
<evidence type="ECO:0000313" key="2">
    <source>
        <dbReference type="EMBL" id="CAG2225644.1"/>
    </source>
</evidence>
<accession>A0A8S3SX84</accession>
<sequence length="297" mass="33930">MNRSTAKEEPTLRRKYTSESISDKTRSDVHGPVVNERRTHVNPYSFLDKTETKTEPQSSYKFSHSKYNSVKPDVQCENAFSINSKSSVSDKETTCSSMNRSTAKEEQTIRRKYTSESISDKKSSDVNGPVVNERRTHVNPYSFLDQTETKAEHQSSYKSSYSKYNSVKPDVQCENAFSMNSKFSVSDKETTCSSMNRSTAKEEPTIRRKYTSESTSDKKSSDVNGPVVNERRTHVNPYSFLDQTETKTEPQSSYKLSHRKYNSVKPHVQCENAFSINSKSTVSDKGNYVFKYEQINS</sequence>
<reference evidence="2" key="1">
    <citation type="submission" date="2021-03" db="EMBL/GenBank/DDBJ databases">
        <authorList>
            <person name="Bekaert M."/>
        </authorList>
    </citation>
    <scope>NUCLEOTIDE SEQUENCE</scope>
</reference>
<feature type="region of interest" description="Disordered" evidence="1">
    <location>
        <begin position="83"/>
        <end position="163"/>
    </location>
</feature>
<gene>
    <name evidence="2" type="ORF">MEDL_38753</name>
</gene>
<dbReference type="EMBL" id="CAJPWZ010001855">
    <property type="protein sequence ID" value="CAG2225644.1"/>
    <property type="molecule type" value="Genomic_DNA"/>
</dbReference>
<feature type="region of interest" description="Disordered" evidence="1">
    <location>
        <begin position="1"/>
        <end position="64"/>
    </location>
</feature>
<feature type="compositionally biased region" description="Basic and acidic residues" evidence="1">
    <location>
        <begin position="21"/>
        <end position="39"/>
    </location>
</feature>
<feature type="region of interest" description="Disordered" evidence="1">
    <location>
        <begin position="184"/>
        <end position="257"/>
    </location>
</feature>
<evidence type="ECO:0000313" key="3">
    <source>
        <dbReference type="Proteomes" id="UP000683360"/>
    </source>
</evidence>
<dbReference type="Proteomes" id="UP000683360">
    <property type="component" value="Unassembled WGS sequence"/>
</dbReference>
<dbReference type="AlphaFoldDB" id="A0A8S3SX84"/>
<feature type="compositionally biased region" description="Polar residues" evidence="1">
    <location>
        <begin position="55"/>
        <end position="64"/>
    </location>
</feature>
<feature type="compositionally biased region" description="Basic and acidic residues" evidence="1">
    <location>
        <begin position="1"/>
        <end position="12"/>
    </location>
</feature>
<protein>
    <submittedName>
        <fullName evidence="2">Uncharacterized protein</fullName>
    </submittedName>
</protein>
<evidence type="ECO:0000256" key="1">
    <source>
        <dbReference type="SAM" id="MobiDB-lite"/>
    </source>
</evidence>